<evidence type="ECO:0000313" key="6">
    <source>
        <dbReference type="Proteomes" id="UP001207654"/>
    </source>
</evidence>
<accession>A0ABT3ZXF2</accession>
<feature type="compositionally biased region" description="Basic and acidic residues" evidence="3">
    <location>
        <begin position="117"/>
        <end position="126"/>
    </location>
</feature>
<feature type="region of interest" description="Disordered" evidence="3">
    <location>
        <begin position="114"/>
        <end position="134"/>
    </location>
</feature>
<keyword evidence="6" id="KW-1185">Reference proteome</keyword>
<gene>
    <name evidence="5" type="ORF">OV287_04460</name>
</gene>
<dbReference type="PROSITE" id="PS00194">
    <property type="entry name" value="THIOREDOXIN_1"/>
    <property type="match status" value="1"/>
</dbReference>
<evidence type="ECO:0000259" key="4">
    <source>
        <dbReference type="PROSITE" id="PS51352"/>
    </source>
</evidence>
<dbReference type="InterPro" id="IPR050553">
    <property type="entry name" value="Thioredoxin_ResA/DsbE_sf"/>
</dbReference>
<dbReference type="PANTHER" id="PTHR42852:SF17">
    <property type="entry name" value="THIOREDOXIN-LIKE PROTEIN HI_1115"/>
    <property type="match status" value="1"/>
</dbReference>
<dbReference type="EMBL" id="JAPNKA010000001">
    <property type="protein sequence ID" value="MCY1073729.1"/>
    <property type="molecule type" value="Genomic_DNA"/>
</dbReference>
<dbReference type="InterPro" id="IPR017937">
    <property type="entry name" value="Thioredoxin_CS"/>
</dbReference>
<dbReference type="InterPro" id="IPR013766">
    <property type="entry name" value="Thioredoxin_domain"/>
</dbReference>
<feature type="coiled-coil region" evidence="2">
    <location>
        <begin position="73"/>
        <end position="100"/>
    </location>
</feature>
<dbReference type="InterPro" id="IPR012336">
    <property type="entry name" value="Thioredoxin-like_fold"/>
</dbReference>
<keyword evidence="2" id="KW-0175">Coiled coil</keyword>
<dbReference type="SUPFAM" id="SSF52833">
    <property type="entry name" value="Thioredoxin-like"/>
    <property type="match status" value="1"/>
</dbReference>
<protein>
    <submittedName>
        <fullName evidence="5">TlpA disulfide reductase family protein</fullName>
    </submittedName>
</protein>
<organism evidence="5 6">
    <name type="scientific">Archangium lansingense</name>
    <dbReference type="NCBI Taxonomy" id="2995310"/>
    <lineage>
        <taxon>Bacteria</taxon>
        <taxon>Pseudomonadati</taxon>
        <taxon>Myxococcota</taxon>
        <taxon>Myxococcia</taxon>
        <taxon>Myxococcales</taxon>
        <taxon>Cystobacterineae</taxon>
        <taxon>Archangiaceae</taxon>
        <taxon>Archangium</taxon>
    </lineage>
</organism>
<dbReference type="RefSeq" id="WP_267532725.1">
    <property type="nucleotide sequence ID" value="NZ_JAPNKA010000001.1"/>
</dbReference>
<sequence length="271" mass="29781">MSPLLRSRSLLVGLLLMTSLACGKKRQPSEEYTQAYLAFGRLTAAKMDQAYVDPEMTAIEEQLRRVPEQSLDAEAAAELLSRISQERQRVQREQQALRTMVAANLAAPLQLEGSEAAAKKGPREPPEFDGNIETVGVDSLPERTRAGNKATLVFIYASWCPACRQTFPTVNQLALNYQERGLEVVGLSIDEDPSDLVRYLKKSRPAFQALRAAPYPPGTLKRAVSDFGGTYPNAIPYLALLDGQGRLVAQSPGNLNRSALAAHIERTLRSQ</sequence>
<feature type="domain" description="Thioredoxin" evidence="4">
    <location>
        <begin position="110"/>
        <end position="269"/>
    </location>
</feature>
<proteinExistence type="predicted"/>
<evidence type="ECO:0000256" key="2">
    <source>
        <dbReference type="SAM" id="Coils"/>
    </source>
</evidence>
<dbReference type="PROSITE" id="PS51352">
    <property type="entry name" value="THIOREDOXIN_2"/>
    <property type="match status" value="1"/>
</dbReference>
<reference evidence="5 6" key="1">
    <citation type="submission" date="2022-11" db="EMBL/GenBank/DDBJ databases">
        <title>Minimal conservation of predation-associated metabolite biosynthetic gene clusters underscores biosynthetic potential of Myxococcota including descriptions for ten novel species: Archangium lansinium sp. nov., Myxococcus landrumus sp. nov., Nannocystis bai.</title>
        <authorList>
            <person name="Ahearne A."/>
            <person name="Stevens C."/>
            <person name="Phillips K."/>
        </authorList>
    </citation>
    <scope>NUCLEOTIDE SEQUENCE [LARGE SCALE GENOMIC DNA]</scope>
    <source>
        <strain evidence="5 6">MIWBW</strain>
    </source>
</reference>
<keyword evidence="1" id="KW-0676">Redox-active center</keyword>
<dbReference type="PANTHER" id="PTHR42852">
    <property type="entry name" value="THIOL:DISULFIDE INTERCHANGE PROTEIN DSBE"/>
    <property type="match status" value="1"/>
</dbReference>
<dbReference type="PROSITE" id="PS51257">
    <property type="entry name" value="PROKAR_LIPOPROTEIN"/>
    <property type="match status" value="1"/>
</dbReference>
<dbReference type="Pfam" id="PF13905">
    <property type="entry name" value="Thioredoxin_8"/>
    <property type="match status" value="1"/>
</dbReference>
<dbReference type="CDD" id="cd02966">
    <property type="entry name" value="TlpA_like_family"/>
    <property type="match status" value="1"/>
</dbReference>
<dbReference type="InterPro" id="IPR036249">
    <property type="entry name" value="Thioredoxin-like_sf"/>
</dbReference>
<evidence type="ECO:0000256" key="3">
    <source>
        <dbReference type="SAM" id="MobiDB-lite"/>
    </source>
</evidence>
<evidence type="ECO:0000313" key="5">
    <source>
        <dbReference type="EMBL" id="MCY1073729.1"/>
    </source>
</evidence>
<dbReference type="Gene3D" id="3.40.30.10">
    <property type="entry name" value="Glutaredoxin"/>
    <property type="match status" value="1"/>
</dbReference>
<comment type="caution">
    <text evidence="5">The sequence shown here is derived from an EMBL/GenBank/DDBJ whole genome shotgun (WGS) entry which is preliminary data.</text>
</comment>
<evidence type="ECO:0000256" key="1">
    <source>
        <dbReference type="ARBA" id="ARBA00023284"/>
    </source>
</evidence>
<name>A0ABT3ZXF2_9BACT</name>
<dbReference type="Proteomes" id="UP001207654">
    <property type="component" value="Unassembled WGS sequence"/>
</dbReference>